<evidence type="ECO:0000313" key="2">
    <source>
        <dbReference type="EMBL" id="KAG7177250.1"/>
    </source>
</evidence>
<feature type="domain" description="CHK kinase-like" evidence="1">
    <location>
        <begin position="136"/>
        <end position="289"/>
    </location>
</feature>
<keyword evidence="3" id="KW-1185">Reference proteome</keyword>
<comment type="caution">
    <text evidence="2">The sequence shown here is derived from an EMBL/GenBank/DDBJ whole genome shotgun (WGS) entry which is preliminary data.</text>
</comment>
<dbReference type="InterPro" id="IPR015897">
    <property type="entry name" value="CHK_kinase-like"/>
</dbReference>
<dbReference type="Pfam" id="PF02958">
    <property type="entry name" value="EcKL"/>
    <property type="match status" value="1"/>
</dbReference>
<dbReference type="Proteomes" id="UP000747542">
    <property type="component" value="Unassembled WGS sequence"/>
</dbReference>
<accession>A0A8J5NC28</accession>
<evidence type="ECO:0000259" key="1">
    <source>
        <dbReference type="SMART" id="SM00587"/>
    </source>
</evidence>
<organism evidence="2 3">
    <name type="scientific">Homarus americanus</name>
    <name type="common">American lobster</name>
    <dbReference type="NCBI Taxonomy" id="6706"/>
    <lineage>
        <taxon>Eukaryota</taxon>
        <taxon>Metazoa</taxon>
        <taxon>Ecdysozoa</taxon>
        <taxon>Arthropoda</taxon>
        <taxon>Crustacea</taxon>
        <taxon>Multicrustacea</taxon>
        <taxon>Malacostraca</taxon>
        <taxon>Eumalacostraca</taxon>
        <taxon>Eucarida</taxon>
        <taxon>Decapoda</taxon>
        <taxon>Pleocyemata</taxon>
        <taxon>Astacidea</taxon>
        <taxon>Nephropoidea</taxon>
        <taxon>Nephropidae</taxon>
        <taxon>Homarus</taxon>
    </lineage>
</organism>
<dbReference type="SMART" id="SM00587">
    <property type="entry name" value="CHK"/>
    <property type="match status" value="1"/>
</dbReference>
<dbReference type="InterPro" id="IPR011009">
    <property type="entry name" value="Kinase-like_dom_sf"/>
</dbReference>
<dbReference type="InterPro" id="IPR004119">
    <property type="entry name" value="EcKL"/>
</dbReference>
<dbReference type="PANTHER" id="PTHR11012">
    <property type="entry name" value="PROTEIN KINASE-LIKE DOMAIN-CONTAINING"/>
    <property type="match status" value="1"/>
</dbReference>
<keyword evidence="2" id="KW-0418">Kinase</keyword>
<name>A0A8J5NC28_HOMAM</name>
<keyword evidence="2" id="KW-0808">Transferase</keyword>
<evidence type="ECO:0000313" key="3">
    <source>
        <dbReference type="Proteomes" id="UP000747542"/>
    </source>
</evidence>
<dbReference type="SUPFAM" id="SSF56112">
    <property type="entry name" value="Protein kinase-like (PK-like)"/>
    <property type="match status" value="1"/>
</dbReference>
<gene>
    <name evidence="2" type="ORF">Hamer_G000521</name>
</gene>
<dbReference type="GO" id="GO:0016301">
    <property type="term" value="F:kinase activity"/>
    <property type="evidence" value="ECO:0007669"/>
    <property type="project" value="UniProtKB-KW"/>
</dbReference>
<dbReference type="Pfam" id="PF07914">
    <property type="entry name" value="DUF1679"/>
    <property type="match status" value="1"/>
</dbReference>
<protein>
    <submittedName>
        <fullName evidence="2">Putative Ecdysteroid kinase-containing protein 15</fullName>
    </submittedName>
</protein>
<sequence>ATTESTALGGPQSNITEAHVKRVLKADKGSNAQLNSWNVKDFTQKGDNYANVVTSVSVSYSLHGQDQSVSYVVKINTKYNVDNDMELFTAIIFKKEAEFYEEIIPLLNSELTSVGLRELRMPKWFYTHCEDGQDMIFLENLRPQGYQMFDRRKVMDVPHATLVLQELARMHAASRLLQARTPDEDFCDQFKYIKTNWINFSDTAKEMMNNFFASSICNAEEMLHKVKGYNEDGDPVEVMLVDLQLNGVASLANDLNFFLHSSLHGNDRKINLQNFLTSYYYTFTKVLEAGGEATPFTLQELHQEYMNKLEYGVLFSTMGVTMMFSEGSDTLDLDAMKTNEDVKRVMEEWQVTTIKMMDTNPAFRSRFLASFDELVEQGLTS</sequence>
<proteinExistence type="predicted"/>
<dbReference type="EMBL" id="JAHLQT010002534">
    <property type="protein sequence ID" value="KAG7177250.1"/>
    <property type="molecule type" value="Genomic_DNA"/>
</dbReference>
<dbReference type="InterPro" id="IPR012877">
    <property type="entry name" value="Dhs-27"/>
</dbReference>
<dbReference type="AlphaFoldDB" id="A0A8J5NC28"/>
<dbReference type="PANTHER" id="PTHR11012:SF30">
    <property type="entry name" value="PROTEIN KINASE-LIKE DOMAIN-CONTAINING"/>
    <property type="match status" value="1"/>
</dbReference>
<reference evidence="2" key="1">
    <citation type="journal article" date="2021" name="Sci. Adv.">
        <title>The American lobster genome reveals insights on longevity, neural, and immune adaptations.</title>
        <authorList>
            <person name="Polinski J.M."/>
            <person name="Zimin A.V."/>
            <person name="Clark K.F."/>
            <person name="Kohn A.B."/>
            <person name="Sadowski N."/>
            <person name="Timp W."/>
            <person name="Ptitsyn A."/>
            <person name="Khanna P."/>
            <person name="Romanova D.Y."/>
            <person name="Williams P."/>
            <person name="Greenwood S.J."/>
            <person name="Moroz L.L."/>
            <person name="Walt D.R."/>
            <person name="Bodnar A.G."/>
        </authorList>
    </citation>
    <scope>NUCLEOTIDE SEQUENCE</scope>
    <source>
        <strain evidence="2">GMGI-L3</strain>
    </source>
</reference>
<feature type="non-terminal residue" evidence="2">
    <location>
        <position position="381"/>
    </location>
</feature>